<reference evidence="2 3" key="1">
    <citation type="journal article" date="2016" name="Nat. Commun.">
        <title>Thousands of microbial genomes shed light on interconnected biogeochemical processes in an aquifer system.</title>
        <authorList>
            <person name="Anantharaman K."/>
            <person name="Brown C.T."/>
            <person name="Hug L.A."/>
            <person name="Sharon I."/>
            <person name="Castelle C.J."/>
            <person name="Probst A.J."/>
            <person name="Thomas B.C."/>
            <person name="Singh A."/>
            <person name="Wilkins M.J."/>
            <person name="Karaoz U."/>
            <person name="Brodie E.L."/>
            <person name="Williams K.H."/>
            <person name="Hubbard S.S."/>
            <person name="Banfield J.F."/>
        </authorList>
    </citation>
    <scope>NUCLEOTIDE SEQUENCE [LARGE SCALE GENOMIC DNA]</scope>
</reference>
<evidence type="ECO:0000313" key="2">
    <source>
        <dbReference type="EMBL" id="OGG64125.1"/>
    </source>
</evidence>
<dbReference type="STRING" id="1798496.A3C94_01975"/>
<comment type="caution">
    <text evidence="2">The sequence shown here is derived from an EMBL/GenBank/DDBJ whole genome shotgun (WGS) entry which is preliminary data.</text>
</comment>
<keyword evidence="1" id="KW-0472">Membrane</keyword>
<protein>
    <recommendedName>
        <fullName evidence="4">Serine protease</fullName>
    </recommendedName>
</protein>
<keyword evidence="1" id="KW-0812">Transmembrane</keyword>
<dbReference type="Proteomes" id="UP000177232">
    <property type="component" value="Unassembled WGS sequence"/>
</dbReference>
<evidence type="ECO:0000313" key="3">
    <source>
        <dbReference type="Proteomes" id="UP000177232"/>
    </source>
</evidence>
<sequence>MNIEELSKSQLILLTILVNFVTSVATGILTVSLLDQAPPFVTQTVNRVVERTIETVAAAAPAVITQAPAPSNQDLVTAAIGADAARAVALYAAVTGTSTPAIAIGTYLPKARAVATAAQDVLPKEVLIEFTNGSYSAASLAHEGKGIAIYGFADSAVLPKMASPALINASDLKLGQTVLALGADGAASTGIVARVSSTGVHTTLPDIGVGSAAVDLSGNLIGISAGAAPGLLISATTITALLTATSTAESKIPSQTETSTVLKGS</sequence>
<dbReference type="EMBL" id="MFLJ01000033">
    <property type="protein sequence ID" value="OGG64125.1"/>
    <property type="molecule type" value="Genomic_DNA"/>
</dbReference>
<feature type="transmembrane region" description="Helical" evidence="1">
    <location>
        <begin position="12"/>
        <end position="34"/>
    </location>
</feature>
<proteinExistence type="predicted"/>
<accession>A0A1F6DRN8</accession>
<organism evidence="2 3">
    <name type="scientific">Candidatus Kaiserbacteria bacterium RIFCSPHIGHO2_02_FULL_55_17</name>
    <dbReference type="NCBI Taxonomy" id="1798496"/>
    <lineage>
        <taxon>Bacteria</taxon>
        <taxon>Candidatus Kaiseribacteriota</taxon>
    </lineage>
</organism>
<name>A0A1F6DRN8_9BACT</name>
<keyword evidence="1" id="KW-1133">Transmembrane helix</keyword>
<evidence type="ECO:0000256" key="1">
    <source>
        <dbReference type="SAM" id="Phobius"/>
    </source>
</evidence>
<evidence type="ECO:0008006" key="4">
    <source>
        <dbReference type="Google" id="ProtNLM"/>
    </source>
</evidence>
<gene>
    <name evidence="2" type="ORF">A3C94_01975</name>
</gene>
<dbReference type="AlphaFoldDB" id="A0A1F6DRN8"/>